<evidence type="ECO:0000313" key="3">
    <source>
        <dbReference type="RefSeq" id="XP_025835571.1"/>
    </source>
</evidence>
<gene>
    <name evidence="3" type="primary">LOC112906116</name>
</gene>
<reference evidence="3" key="1">
    <citation type="submission" date="2025-08" db="UniProtKB">
        <authorList>
            <consortium name="RefSeq"/>
        </authorList>
    </citation>
    <scope>IDENTIFICATION</scope>
    <source>
        <tissue evidence="3">Entire body</tissue>
    </source>
</reference>
<feature type="non-terminal residue" evidence="3">
    <location>
        <position position="1"/>
    </location>
</feature>
<sequence>GQSCRKDADDGTSFEAKELEYGQLDKRIQKLEEEMNKQLSDDITSKEIEKLHSKIEDLDKDMDNIKKETELYKNDLRSFKNELYFIEKRVKNVDEVWKKGEFLKKRSNLLLPLNSY</sequence>
<feature type="coiled-coil region" evidence="1">
    <location>
        <begin position="14"/>
        <end position="82"/>
    </location>
</feature>
<dbReference type="AlphaFoldDB" id="A0A7F5RHW0"/>
<dbReference type="KEGG" id="apln:112906116"/>
<organism evidence="2 3">
    <name type="scientific">Agrilus planipennis</name>
    <name type="common">Emerald ash borer</name>
    <name type="synonym">Agrilus marcopoli</name>
    <dbReference type="NCBI Taxonomy" id="224129"/>
    <lineage>
        <taxon>Eukaryota</taxon>
        <taxon>Metazoa</taxon>
        <taxon>Ecdysozoa</taxon>
        <taxon>Arthropoda</taxon>
        <taxon>Hexapoda</taxon>
        <taxon>Insecta</taxon>
        <taxon>Pterygota</taxon>
        <taxon>Neoptera</taxon>
        <taxon>Endopterygota</taxon>
        <taxon>Coleoptera</taxon>
        <taxon>Polyphaga</taxon>
        <taxon>Elateriformia</taxon>
        <taxon>Buprestoidea</taxon>
        <taxon>Buprestidae</taxon>
        <taxon>Agrilinae</taxon>
        <taxon>Agrilus</taxon>
    </lineage>
</organism>
<evidence type="ECO:0000256" key="1">
    <source>
        <dbReference type="SAM" id="Coils"/>
    </source>
</evidence>
<keyword evidence="1" id="KW-0175">Coiled coil</keyword>
<keyword evidence="2" id="KW-1185">Reference proteome</keyword>
<protein>
    <submittedName>
        <fullName evidence="3">Uncharacterized protein LOC112906116</fullName>
    </submittedName>
</protein>
<dbReference type="RefSeq" id="XP_025835571.1">
    <property type="nucleotide sequence ID" value="XM_025979786.1"/>
</dbReference>
<dbReference type="Proteomes" id="UP000192223">
    <property type="component" value="Unplaced"/>
</dbReference>
<dbReference type="GeneID" id="112906116"/>
<dbReference type="InParanoid" id="A0A7F5RHW0"/>
<accession>A0A7F5RHW0</accession>
<evidence type="ECO:0000313" key="2">
    <source>
        <dbReference type="Proteomes" id="UP000192223"/>
    </source>
</evidence>
<name>A0A7F5RHW0_AGRPL</name>
<proteinExistence type="predicted"/>
<dbReference type="Gene3D" id="3.90.20.10">
    <property type="match status" value="1"/>
</dbReference>